<evidence type="ECO:0000313" key="2">
    <source>
        <dbReference type="EMBL" id="AGF91397.1"/>
    </source>
</evidence>
<sequence>MEHHKYETVLYSRDNCQWCERVKQLMDSVKFPYIEYKYGVDFTRKEFYAEFGEGATFPQVQIDNKHIGGCKDTLHYLQEQGII</sequence>
<feature type="domain" description="Glutaredoxin" evidence="1">
    <location>
        <begin position="9"/>
        <end position="67"/>
    </location>
</feature>
<evidence type="ECO:0000259" key="1">
    <source>
        <dbReference type="Pfam" id="PF00462"/>
    </source>
</evidence>
<accession>M1PX18</accession>
<dbReference type="CDD" id="cd02066">
    <property type="entry name" value="GRX_family"/>
    <property type="match status" value="1"/>
</dbReference>
<dbReference type="InterPro" id="IPR036249">
    <property type="entry name" value="Thioredoxin-like_sf"/>
</dbReference>
<dbReference type="EMBL" id="JF974306">
    <property type="protein sequence ID" value="AGF91397.1"/>
    <property type="molecule type" value="Genomic_DNA"/>
</dbReference>
<dbReference type="InterPro" id="IPR002109">
    <property type="entry name" value="Glutaredoxin"/>
</dbReference>
<gene>
    <name evidence="2" type="ORF">CPYG_00102</name>
</gene>
<dbReference type="Gene3D" id="3.40.30.10">
    <property type="entry name" value="Glutaredoxin"/>
    <property type="match status" value="1"/>
</dbReference>
<organism evidence="2 3">
    <name type="scientific">Cyanophage P-SS1</name>
    <dbReference type="NCBI Taxonomy" id="889957"/>
    <lineage>
        <taxon>Viruses</taxon>
        <taxon>Duplodnaviria</taxon>
        <taxon>Heunggongvirae</taxon>
        <taxon>Uroviricota</taxon>
        <taxon>Caudoviricetes</taxon>
        <taxon>Pantevenvirales</taxon>
        <taxon>Kyanoviridae</taxon>
        <taxon>Ronodorvirus</taxon>
        <taxon>Ronodorvirus ssm4</taxon>
    </lineage>
</organism>
<proteinExistence type="predicted"/>
<dbReference type="PROSITE" id="PS51354">
    <property type="entry name" value="GLUTAREDOXIN_2"/>
    <property type="match status" value="1"/>
</dbReference>
<dbReference type="SUPFAM" id="SSF52833">
    <property type="entry name" value="Thioredoxin-like"/>
    <property type="match status" value="1"/>
</dbReference>
<reference evidence="2 3" key="1">
    <citation type="submission" date="2010-12" db="EMBL/GenBank/DDBJ databases">
        <title>The Genome Sequence of Cyanophage P-SS1.</title>
        <authorList>
            <consortium name="The Broad Institute Genome Sequencing Platform"/>
            <person name="Henn M.R."/>
            <person name="Sullivan M.S."/>
            <person name="Osburne M.S."/>
            <person name="Levin J."/>
            <person name="Malboeuf C."/>
            <person name="Casali M."/>
            <person name="Russ C."/>
            <person name="Lennon N."/>
            <person name="Chapman S.B."/>
            <person name="Erlich R."/>
            <person name="Young S.K."/>
            <person name="Yandava C."/>
            <person name="Zeng Q."/>
            <person name="Alvarado L."/>
            <person name="Anderson S."/>
            <person name="Berlin A."/>
            <person name="Chen Z."/>
            <person name="Freedman E."/>
            <person name="Gellesch M."/>
            <person name="Goldberg J."/>
            <person name="Green L."/>
            <person name="Griggs A."/>
            <person name="Gujja S."/>
            <person name="Heilman E.R."/>
            <person name="Heiman D."/>
            <person name="Hollinger A."/>
            <person name="Howarth C."/>
            <person name="Larson L."/>
            <person name="Mehta T."/>
            <person name="Pearson M."/>
            <person name="Roberts A."/>
            <person name="Ryan E."/>
            <person name="Saif S."/>
            <person name="Shea T."/>
            <person name="Shenoy N."/>
            <person name="Sisk P."/>
            <person name="Stolte C."/>
            <person name="Sykes S."/>
            <person name="White J."/>
            <person name="Yu Q."/>
            <person name="Coleman M.L."/>
            <person name="Huang K.H."/>
            <person name="Weigele P.R."/>
            <person name="DeFrancesco A.S."/>
            <person name="Kern S.E."/>
            <person name="Thompson L.R."/>
            <person name="Fu R."/>
            <person name="Hombeck B."/>
            <person name="Chisholm S.W."/>
            <person name="Haas B."/>
            <person name="Nusbaum C."/>
            <person name="Birren B."/>
        </authorList>
    </citation>
    <scope>NUCLEOTIDE SEQUENCE [LARGE SCALE GENOMIC DNA]</scope>
    <source>
        <strain evidence="2 3">P-SS1</strain>
    </source>
</reference>
<protein>
    <submittedName>
        <fullName evidence="2">NrdC</fullName>
    </submittedName>
</protein>
<dbReference type="Pfam" id="PF00462">
    <property type="entry name" value="Glutaredoxin"/>
    <property type="match status" value="1"/>
</dbReference>
<evidence type="ECO:0000313" key="3">
    <source>
        <dbReference type="Proteomes" id="UP000502917"/>
    </source>
</evidence>
<name>M1PX18_9CAUD</name>
<dbReference type="PRINTS" id="PR00160">
    <property type="entry name" value="GLUTAREDOXIN"/>
</dbReference>
<dbReference type="Proteomes" id="UP000502917">
    <property type="component" value="Segment"/>
</dbReference>
<dbReference type="InterPro" id="IPR014025">
    <property type="entry name" value="Glutaredoxin_subgr"/>
</dbReference>